<evidence type="ECO:0000256" key="9">
    <source>
        <dbReference type="SAM" id="MobiDB-lite"/>
    </source>
</evidence>
<evidence type="ECO:0000256" key="3">
    <source>
        <dbReference type="ARBA" id="ARBA00022679"/>
    </source>
</evidence>
<evidence type="ECO:0000313" key="11">
    <source>
        <dbReference type="EMBL" id="KAB5561764.1"/>
    </source>
</evidence>
<feature type="compositionally biased region" description="Polar residues" evidence="9">
    <location>
        <begin position="369"/>
        <end position="389"/>
    </location>
</feature>
<keyword evidence="5 8" id="KW-0863">Zinc-finger</keyword>
<feature type="region of interest" description="Disordered" evidence="9">
    <location>
        <begin position="153"/>
        <end position="197"/>
    </location>
</feature>
<keyword evidence="12" id="KW-1185">Reference proteome</keyword>
<dbReference type="AlphaFoldDB" id="A0A5N5N2X4"/>
<dbReference type="FunFam" id="3.30.40.10:FF:000746">
    <property type="entry name" value="E3 ubiquitin-protein ligase RHF2A"/>
    <property type="match status" value="1"/>
</dbReference>
<evidence type="ECO:0000313" key="12">
    <source>
        <dbReference type="Proteomes" id="UP000326939"/>
    </source>
</evidence>
<dbReference type="GO" id="GO:0061630">
    <property type="term" value="F:ubiquitin protein ligase activity"/>
    <property type="evidence" value="ECO:0007669"/>
    <property type="project" value="UniProtKB-EC"/>
</dbReference>
<proteinExistence type="predicted"/>
<feature type="region of interest" description="Disordered" evidence="9">
    <location>
        <begin position="333"/>
        <end position="389"/>
    </location>
</feature>
<feature type="compositionally biased region" description="Polar residues" evidence="9">
    <location>
        <begin position="341"/>
        <end position="362"/>
    </location>
</feature>
<evidence type="ECO:0000256" key="1">
    <source>
        <dbReference type="ARBA" id="ARBA00000900"/>
    </source>
</evidence>
<keyword evidence="7" id="KW-0862">Zinc</keyword>
<evidence type="ECO:0000259" key="10">
    <source>
        <dbReference type="PROSITE" id="PS50089"/>
    </source>
</evidence>
<evidence type="ECO:0000256" key="4">
    <source>
        <dbReference type="ARBA" id="ARBA00022723"/>
    </source>
</evidence>
<comment type="caution">
    <text evidence="11">The sequence shown here is derived from an EMBL/GenBank/DDBJ whole genome shotgun (WGS) entry which is preliminary data.</text>
</comment>
<dbReference type="Gene3D" id="3.30.40.10">
    <property type="entry name" value="Zinc/RING finger domain, C3HC4 (zinc finger)"/>
    <property type="match status" value="1"/>
</dbReference>
<dbReference type="PANTHER" id="PTHR46463:SF27">
    <property type="entry name" value="OS03G0788800 PROTEIN"/>
    <property type="match status" value="1"/>
</dbReference>
<feature type="domain" description="RING-type" evidence="10">
    <location>
        <begin position="35"/>
        <end position="75"/>
    </location>
</feature>
<name>A0A5N5N2X4_9ROSI</name>
<organism evidence="11 12">
    <name type="scientific">Salix brachista</name>
    <dbReference type="NCBI Taxonomy" id="2182728"/>
    <lineage>
        <taxon>Eukaryota</taxon>
        <taxon>Viridiplantae</taxon>
        <taxon>Streptophyta</taxon>
        <taxon>Embryophyta</taxon>
        <taxon>Tracheophyta</taxon>
        <taxon>Spermatophyta</taxon>
        <taxon>Magnoliopsida</taxon>
        <taxon>eudicotyledons</taxon>
        <taxon>Gunneridae</taxon>
        <taxon>Pentapetalae</taxon>
        <taxon>rosids</taxon>
        <taxon>fabids</taxon>
        <taxon>Malpighiales</taxon>
        <taxon>Salicaceae</taxon>
        <taxon>Saliceae</taxon>
        <taxon>Salix</taxon>
    </lineage>
</organism>
<dbReference type="SUPFAM" id="SSF57850">
    <property type="entry name" value="RING/U-box"/>
    <property type="match status" value="1"/>
</dbReference>
<keyword evidence="6" id="KW-0833">Ubl conjugation pathway</keyword>
<protein>
    <recommendedName>
        <fullName evidence="2">RING-type E3 ubiquitin transferase</fullName>
        <ecNumber evidence="2">2.3.2.27</ecNumber>
    </recommendedName>
</protein>
<evidence type="ECO:0000256" key="7">
    <source>
        <dbReference type="ARBA" id="ARBA00022833"/>
    </source>
</evidence>
<sequence>MEGMEERKKSSEAHLTVSAAAFVEGGIQEACDDACSICLENFCDSDPSTVTSCKHEFHLQCILEWCQRSSQCPMCWQPISLKDPTSQGLLEAVEQERSFRFNQSRNATLFHHPALGDFELQHMQLPVGENDAELEERIIQHLAAAAAMGRRRIARREGQRNRSSAQGRPQFLVFSSQPNGSPDGSISSSPTQREGEPVSAITIATSSFQPHESSLQPITPLSSHALADPCSASASGSSFTNQHVNSMDNRYPNQSSPSSQDKAGPSDLQSFSESIKSKFNAVSMRYKESISNSTRGWKERFFTRNTTMADQGSDVTREVNAGIATVSRMMEHLETRDDSKTGTSSVSNSVDGSVAESNSQQVPEVGGVSATSDPNTKVQASRAASSGSV</sequence>
<feature type="compositionally biased region" description="Polar residues" evidence="9">
    <location>
        <begin position="163"/>
        <end position="192"/>
    </location>
</feature>
<feature type="compositionally biased region" description="Polar residues" evidence="9">
    <location>
        <begin position="232"/>
        <end position="271"/>
    </location>
</feature>
<evidence type="ECO:0000256" key="6">
    <source>
        <dbReference type="ARBA" id="ARBA00022786"/>
    </source>
</evidence>
<reference evidence="12" key="1">
    <citation type="journal article" date="2019" name="Gigascience">
        <title>De novo genome assembly of the endangered Acer yangbiense, a plant species with extremely small populations endemic to Yunnan Province, China.</title>
        <authorList>
            <person name="Yang J."/>
            <person name="Wariss H.M."/>
            <person name="Tao L."/>
            <person name="Zhang R."/>
            <person name="Yun Q."/>
            <person name="Hollingsworth P."/>
            <person name="Dao Z."/>
            <person name="Luo G."/>
            <person name="Guo H."/>
            <person name="Ma Y."/>
            <person name="Sun W."/>
        </authorList>
    </citation>
    <scope>NUCLEOTIDE SEQUENCE [LARGE SCALE GENOMIC DNA]</scope>
    <source>
        <strain evidence="12">cv. br00</strain>
    </source>
</reference>
<evidence type="ECO:0000256" key="2">
    <source>
        <dbReference type="ARBA" id="ARBA00012483"/>
    </source>
</evidence>
<dbReference type="InterPro" id="IPR001841">
    <property type="entry name" value="Znf_RING"/>
</dbReference>
<dbReference type="Proteomes" id="UP000326939">
    <property type="component" value="Chromosome 4"/>
</dbReference>
<dbReference type="EMBL" id="VDCV01000004">
    <property type="protein sequence ID" value="KAB5561764.1"/>
    <property type="molecule type" value="Genomic_DNA"/>
</dbReference>
<dbReference type="Pfam" id="PF13639">
    <property type="entry name" value="zf-RING_2"/>
    <property type="match status" value="1"/>
</dbReference>
<dbReference type="PROSITE" id="PS50089">
    <property type="entry name" value="ZF_RING_2"/>
    <property type="match status" value="1"/>
</dbReference>
<keyword evidence="3" id="KW-0808">Transferase</keyword>
<gene>
    <name evidence="11" type="ORF">DKX38_006721</name>
</gene>
<dbReference type="PANTHER" id="PTHR46463">
    <property type="entry name" value="ZINC FINGER, RING/FYVE/PHD-TYPE"/>
    <property type="match status" value="1"/>
</dbReference>
<evidence type="ECO:0000256" key="5">
    <source>
        <dbReference type="ARBA" id="ARBA00022771"/>
    </source>
</evidence>
<comment type="catalytic activity">
    <reaction evidence="1">
        <text>S-ubiquitinyl-[E2 ubiquitin-conjugating enzyme]-L-cysteine + [acceptor protein]-L-lysine = [E2 ubiquitin-conjugating enzyme]-L-cysteine + N(6)-ubiquitinyl-[acceptor protein]-L-lysine.</text>
        <dbReference type="EC" id="2.3.2.27"/>
    </reaction>
</comment>
<feature type="region of interest" description="Disordered" evidence="9">
    <location>
        <begin position="229"/>
        <end position="271"/>
    </location>
</feature>
<dbReference type="EC" id="2.3.2.27" evidence="2"/>
<evidence type="ECO:0000256" key="8">
    <source>
        <dbReference type="PROSITE-ProRule" id="PRU00175"/>
    </source>
</evidence>
<dbReference type="SMART" id="SM00184">
    <property type="entry name" value="RING"/>
    <property type="match status" value="1"/>
</dbReference>
<accession>A0A5N5N2X4</accession>
<dbReference type="GO" id="GO:0008270">
    <property type="term" value="F:zinc ion binding"/>
    <property type="evidence" value="ECO:0007669"/>
    <property type="project" value="UniProtKB-KW"/>
</dbReference>
<keyword evidence="4" id="KW-0479">Metal-binding</keyword>
<dbReference type="InterPro" id="IPR013083">
    <property type="entry name" value="Znf_RING/FYVE/PHD"/>
</dbReference>